<reference evidence="6" key="1">
    <citation type="journal article" date="2021" name="ISME J.">
        <title>Evolutionary origin and ecological implication of a unique nif island in free-living Bradyrhizobium lineages.</title>
        <authorList>
            <person name="Tao J."/>
        </authorList>
    </citation>
    <scope>NUCLEOTIDE SEQUENCE [LARGE SCALE GENOMIC DNA]</scope>
    <source>
        <strain evidence="6">SZCCT0094</strain>
    </source>
</reference>
<evidence type="ECO:0000256" key="2">
    <source>
        <dbReference type="ARBA" id="ARBA00022630"/>
    </source>
</evidence>
<accession>A0ABS5GCC3</accession>
<dbReference type="EMBL" id="JAFCLK010000025">
    <property type="protein sequence ID" value="MBR1138995.1"/>
    <property type="molecule type" value="Genomic_DNA"/>
</dbReference>
<evidence type="ECO:0000313" key="5">
    <source>
        <dbReference type="EMBL" id="MBR1138995.1"/>
    </source>
</evidence>
<dbReference type="InterPro" id="IPR036188">
    <property type="entry name" value="FAD/NAD-bd_sf"/>
</dbReference>
<proteinExistence type="predicted"/>
<dbReference type="Gene3D" id="3.30.70.2450">
    <property type="match status" value="1"/>
</dbReference>
<keyword evidence="3" id="KW-0274">FAD</keyword>
<keyword evidence="2" id="KW-0285">Flavoprotein</keyword>
<dbReference type="Pfam" id="PF21274">
    <property type="entry name" value="Rng_hyd_C"/>
    <property type="match status" value="1"/>
</dbReference>
<protein>
    <submittedName>
        <fullName evidence="5">FAD-dependent oxidoreductase</fullName>
    </submittedName>
</protein>
<evidence type="ECO:0000256" key="1">
    <source>
        <dbReference type="ARBA" id="ARBA00001974"/>
    </source>
</evidence>
<gene>
    <name evidence="5" type="ORF">JQ619_24850</name>
</gene>
<dbReference type="InterPro" id="IPR002938">
    <property type="entry name" value="FAD-bd"/>
</dbReference>
<dbReference type="Proteomes" id="UP001314635">
    <property type="component" value="Unassembled WGS sequence"/>
</dbReference>
<comment type="caution">
    <text evidence="5">The sequence shown here is derived from an EMBL/GenBank/DDBJ whole genome shotgun (WGS) entry which is preliminary data.</text>
</comment>
<name>A0ABS5GCC3_9BRAD</name>
<sequence>MVQVNPGQGASHAKVQFGYHRHGDQDRAAPAEHPVVVVGAGPVGLSFAIDLAQRGHAVVVLDDADRIGEGSRAICFSKRSLDYWDRLGVGDRMVDKGVVWNVGRIFHGTSELYQFNLLPEPGHKRPAFINLQQFYAEAYLVDRVNELPEISLRWRNKVTALEQRNDRAVLTIETPDGPYRLSAQYVIACDGARSSLRQMVGAGFSGKVFEDQFLIADVKMTAEFPTERWFWFDPPFHAGRSALLHRQPDDVWRIDLQLTPDCDPQVEKKPENVRPRIARMLGHDEFEFEWISIYKFQCRRMQRFIHSSVIFAGDSAHQVSPFGARGANSGLEDAENLSWKLDRVLRGTSPSQLLETYHIERSAAADENIRESTRATDFMAPVSAQEARLRKAVLSLAKETEFGKRMVNGGRLSVPSVYETPLSTADAEEWQGGPCPGTSMLDAPLKTTDGRHLHLTDAFNVLGRRFTLLAFANGGDVDAPDEVGVVRIGGDDGFADAEGFAGKRYDAKPGTAYLLRPDGYVAARFRHPTRAAIAAAVARASGMN</sequence>
<dbReference type="Pfam" id="PF01494">
    <property type="entry name" value="FAD_binding_3"/>
    <property type="match status" value="1"/>
</dbReference>
<dbReference type="PANTHER" id="PTHR43004">
    <property type="entry name" value="TRK SYSTEM POTASSIUM UPTAKE PROTEIN"/>
    <property type="match status" value="1"/>
</dbReference>
<dbReference type="RefSeq" id="WP_211400768.1">
    <property type="nucleotide sequence ID" value="NZ_JAFCLK010000025.1"/>
</dbReference>
<dbReference type="PRINTS" id="PR00420">
    <property type="entry name" value="RNGMNOXGNASE"/>
</dbReference>
<dbReference type="InterPro" id="IPR050641">
    <property type="entry name" value="RIFMO-like"/>
</dbReference>
<evidence type="ECO:0000256" key="3">
    <source>
        <dbReference type="ARBA" id="ARBA00022827"/>
    </source>
</evidence>
<feature type="domain" description="FAD-binding" evidence="4">
    <location>
        <begin position="33"/>
        <end position="371"/>
    </location>
</feature>
<keyword evidence="6" id="KW-1185">Reference proteome</keyword>
<dbReference type="Gene3D" id="3.40.30.120">
    <property type="match status" value="1"/>
</dbReference>
<evidence type="ECO:0000313" key="6">
    <source>
        <dbReference type="Proteomes" id="UP001314635"/>
    </source>
</evidence>
<comment type="cofactor">
    <cofactor evidence="1">
        <name>FAD</name>
        <dbReference type="ChEBI" id="CHEBI:57692"/>
    </cofactor>
</comment>
<dbReference type="SUPFAM" id="SSF51905">
    <property type="entry name" value="FAD/NAD(P)-binding domain"/>
    <property type="match status" value="1"/>
</dbReference>
<dbReference type="PANTHER" id="PTHR43004:SF19">
    <property type="entry name" value="BINDING MONOOXYGENASE, PUTATIVE (JCVI)-RELATED"/>
    <property type="match status" value="1"/>
</dbReference>
<dbReference type="Gene3D" id="3.50.50.60">
    <property type="entry name" value="FAD/NAD(P)-binding domain"/>
    <property type="match status" value="1"/>
</dbReference>
<organism evidence="5 6">
    <name type="scientific">Bradyrhizobium denitrificans</name>
    <dbReference type="NCBI Taxonomy" id="2734912"/>
    <lineage>
        <taxon>Bacteria</taxon>
        <taxon>Pseudomonadati</taxon>
        <taxon>Pseudomonadota</taxon>
        <taxon>Alphaproteobacteria</taxon>
        <taxon>Hyphomicrobiales</taxon>
        <taxon>Nitrobacteraceae</taxon>
        <taxon>Bradyrhizobium</taxon>
    </lineage>
</organism>
<dbReference type="NCBIfam" id="NF006002">
    <property type="entry name" value="PRK08132.1"/>
    <property type="match status" value="1"/>
</dbReference>
<evidence type="ECO:0000259" key="4">
    <source>
        <dbReference type="Pfam" id="PF01494"/>
    </source>
</evidence>